<dbReference type="InterPro" id="IPR036910">
    <property type="entry name" value="HMG_box_dom_sf"/>
</dbReference>
<feature type="region of interest" description="Disordered" evidence="1">
    <location>
        <begin position="156"/>
        <end position="203"/>
    </location>
</feature>
<evidence type="ECO:0000313" key="3">
    <source>
        <dbReference type="EMBL" id="CAG8436531.1"/>
    </source>
</evidence>
<reference evidence="3" key="1">
    <citation type="submission" date="2021-06" db="EMBL/GenBank/DDBJ databases">
        <authorList>
            <person name="Kallberg Y."/>
            <person name="Tangrot J."/>
            <person name="Rosling A."/>
        </authorList>
    </citation>
    <scope>NUCLEOTIDE SEQUENCE</scope>
    <source>
        <strain evidence="3">87-6 pot B 2015</strain>
    </source>
</reference>
<gene>
    <name evidence="3" type="ORF">FMOSSE_LOCUS402</name>
</gene>
<keyword evidence="4" id="KW-1185">Reference proteome</keyword>
<dbReference type="AlphaFoldDB" id="A0A9N8V4P0"/>
<evidence type="ECO:0000313" key="4">
    <source>
        <dbReference type="Proteomes" id="UP000789375"/>
    </source>
</evidence>
<organism evidence="3 4">
    <name type="scientific">Funneliformis mosseae</name>
    <name type="common">Endomycorrhizal fungus</name>
    <name type="synonym">Glomus mosseae</name>
    <dbReference type="NCBI Taxonomy" id="27381"/>
    <lineage>
        <taxon>Eukaryota</taxon>
        <taxon>Fungi</taxon>
        <taxon>Fungi incertae sedis</taxon>
        <taxon>Mucoromycota</taxon>
        <taxon>Glomeromycotina</taxon>
        <taxon>Glomeromycetes</taxon>
        <taxon>Glomerales</taxon>
        <taxon>Glomeraceae</taxon>
        <taxon>Funneliformis</taxon>
    </lineage>
</organism>
<feature type="region of interest" description="Disordered" evidence="1">
    <location>
        <begin position="1"/>
        <end position="58"/>
    </location>
</feature>
<feature type="compositionally biased region" description="Polar residues" evidence="1">
    <location>
        <begin position="44"/>
        <end position="58"/>
    </location>
</feature>
<feature type="compositionally biased region" description="Polar residues" evidence="1">
    <location>
        <begin position="184"/>
        <end position="203"/>
    </location>
</feature>
<dbReference type="EMBL" id="CAJVPP010000038">
    <property type="protein sequence ID" value="CAG8436531.1"/>
    <property type="molecule type" value="Genomic_DNA"/>
</dbReference>
<feature type="region of interest" description="Disordered" evidence="1">
    <location>
        <begin position="414"/>
        <end position="434"/>
    </location>
</feature>
<proteinExistence type="predicted"/>
<accession>A0A9N8V4P0</accession>
<name>A0A9N8V4P0_FUNMO</name>
<feature type="compositionally biased region" description="Polar residues" evidence="1">
    <location>
        <begin position="416"/>
        <end position="434"/>
    </location>
</feature>
<feature type="domain" description="HMG box" evidence="2">
    <location>
        <begin position="94"/>
        <end position="149"/>
    </location>
</feature>
<comment type="caution">
    <text evidence="3">The sequence shown here is derived from an EMBL/GenBank/DDBJ whole genome shotgun (WGS) entry which is preliminary data.</text>
</comment>
<feature type="compositionally biased region" description="Basic and acidic residues" evidence="1">
    <location>
        <begin position="17"/>
        <end position="26"/>
    </location>
</feature>
<evidence type="ECO:0000256" key="1">
    <source>
        <dbReference type="SAM" id="MobiDB-lite"/>
    </source>
</evidence>
<dbReference type="SUPFAM" id="SSF47095">
    <property type="entry name" value="HMG-box"/>
    <property type="match status" value="1"/>
</dbReference>
<dbReference type="InterPro" id="IPR009071">
    <property type="entry name" value="HMG_box_dom"/>
</dbReference>
<sequence>MGDKLSGVGKESGNKSFGEKGSKIETKFPMTNSPDFVQYERNESSATPSSNSVDQSNVKRQCTGSNLLVNPPFPPNVDPSALAIDLLNNKKTSKKLLNEFFIFRKEFVRELKRQNLRPRQTKVSTLASTSWHLQPPSVKDEYRRLARETERFLMIARSKKHEDSKSTKTESIKSSRTSPDPAPDSTSIKPSSALPVSNSNNLQISVSPQTSHFEHQLFRTYDALNPSVLNPSLRHTTTKLASDLQISQPSVYASNNPLNYERVGVNSGDRSIQLDTFEGIFLYGQGNVNSMPAGCQNLGNNILNLGNLDTLEHQHFLHLRTSEPYDYRNTMSYHSQRQSYPEFLEPSWSTLGDNLSQFTEMSPVNRVVSVSSSGQHDYPSPYQRQYVESIDTSMITRSLEAEQVPIVPSQRYRNRNAPSVQGTNIDTSTSSVQSTKIPLEILRGMTPSP</sequence>
<evidence type="ECO:0000259" key="2">
    <source>
        <dbReference type="Pfam" id="PF00505"/>
    </source>
</evidence>
<dbReference type="Proteomes" id="UP000789375">
    <property type="component" value="Unassembled WGS sequence"/>
</dbReference>
<dbReference type="Pfam" id="PF00505">
    <property type="entry name" value="HMG_box"/>
    <property type="match status" value="1"/>
</dbReference>
<dbReference type="Gene3D" id="1.10.30.10">
    <property type="entry name" value="High mobility group box domain"/>
    <property type="match status" value="1"/>
</dbReference>
<feature type="compositionally biased region" description="Basic and acidic residues" evidence="1">
    <location>
        <begin position="160"/>
        <end position="173"/>
    </location>
</feature>
<protein>
    <submittedName>
        <fullName evidence="3">7151_t:CDS:1</fullName>
    </submittedName>
</protein>